<feature type="compositionally biased region" description="Low complexity" evidence="1">
    <location>
        <begin position="10"/>
        <end position="19"/>
    </location>
</feature>
<dbReference type="InterPro" id="IPR011011">
    <property type="entry name" value="Znf_FYVE_PHD"/>
</dbReference>
<protein>
    <submittedName>
        <fullName evidence="2">Uncharacterized protein</fullName>
    </submittedName>
</protein>
<evidence type="ECO:0000313" key="2">
    <source>
        <dbReference type="EMBL" id="KTB41911.1"/>
    </source>
</evidence>
<feature type="compositionally biased region" description="Polar residues" evidence="1">
    <location>
        <begin position="35"/>
        <end position="51"/>
    </location>
</feature>
<comment type="caution">
    <text evidence="2">The sequence shown here is derived from an EMBL/GenBank/DDBJ whole genome shotgun (WGS) entry which is preliminary data.</text>
</comment>
<feature type="region of interest" description="Disordered" evidence="1">
    <location>
        <begin position="1"/>
        <end position="70"/>
    </location>
</feature>
<proteinExistence type="predicted"/>
<dbReference type="Gene3D" id="2.30.30.490">
    <property type="match status" value="1"/>
</dbReference>
<sequence>MARFKPARLPSVESTPSSHSRSESSPPPHKRLRTCISQNTPSRMASNASTTRYHDPKGLRKPVASNLSPLTSARPFVDQSRIESLSPPSPLQTFSHIMAPPRNQLNLPRRDSATLATMSEPRDDEVQTIKDGERRKLGEQLQNGINALSQPRPRIAKQLEMHKDVEERENILPFTPTTQVFRFGASAYRVDGTNARNPTTPPSPSPTIVASPHKKISTAFPGSSTDERIFLKTYIPLKSTVIDGVTYSVGDYINIDESSSSDAEVVKIHAIGKDRTPRSQRVHLSVYGMYPREAVLRLLEDGGSEVNYDTLEILQSLGKTELVLTNHNFVIPANDVLERAHIEIFRDSHCDQQPFRNSAPFNRFTISFSGFTTTIHPTDYPEQMCPQCPQCNLVYDPVETVQRFCDRCKCWFHEGCLEQHSSSTGMKQTGHDIHNVDVVAQYPIIRGLARCPPEWGLVGNGRLMRMIRAWSSAPEDRPRLWALALGKELSQGGDRNSCAKLGRDFMAFMLTSKRNGLLLAMACPNCNRRI</sequence>
<dbReference type="AlphaFoldDB" id="A0A0W0FZY3"/>
<accession>A0A0W0FZY3</accession>
<gene>
    <name evidence="2" type="ORF">WG66_5507</name>
</gene>
<dbReference type="InterPro" id="IPR043151">
    <property type="entry name" value="BAH_sf"/>
</dbReference>
<dbReference type="CDD" id="cd15489">
    <property type="entry name" value="PHD_SF"/>
    <property type="match status" value="1"/>
</dbReference>
<organism evidence="2 3">
    <name type="scientific">Moniliophthora roreri</name>
    <name type="common">Frosty pod rot fungus</name>
    <name type="synonym">Monilia roreri</name>
    <dbReference type="NCBI Taxonomy" id="221103"/>
    <lineage>
        <taxon>Eukaryota</taxon>
        <taxon>Fungi</taxon>
        <taxon>Dikarya</taxon>
        <taxon>Basidiomycota</taxon>
        <taxon>Agaricomycotina</taxon>
        <taxon>Agaricomycetes</taxon>
        <taxon>Agaricomycetidae</taxon>
        <taxon>Agaricales</taxon>
        <taxon>Marasmiineae</taxon>
        <taxon>Marasmiaceae</taxon>
        <taxon>Moniliophthora</taxon>
    </lineage>
</organism>
<evidence type="ECO:0000313" key="3">
    <source>
        <dbReference type="Proteomes" id="UP000054988"/>
    </source>
</evidence>
<dbReference type="EMBL" id="LATX01001414">
    <property type="protein sequence ID" value="KTB41911.1"/>
    <property type="molecule type" value="Genomic_DNA"/>
</dbReference>
<dbReference type="Proteomes" id="UP000054988">
    <property type="component" value="Unassembled WGS sequence"/>
</dbReference>
<reference evidence="2 3" key="1">
    <citation type="submission" date="2015-12" db="EMBL/GenBank/DDBJ databases">
        <title>Draft genome sequence of Moniliophthora roreri, the causal agent of frosty pod rot of cacao.</title>
        <authorList>
            <person name="Aime M.C."/>
            <person name="Diaz-Valderrama J.R."/>
            <person name="Kijpornyongpan T."/>
            <person name="Phillips-Mora W."/>
        </authorList>
    </citation>
    <scope>NUCLEOTIDE SEQUENCE [LARGE SCALE GENOMIC DNA]</scope>
    <source>
        <strain evidence="2 3">MCA 2952</strain>
    </source>
</reference>
<evidence type="ECO:0000256" key="1">
    <source>
        <dbReference type="SAM" id="MobiDB-lite"/>
    </source>
</evidence>
<dbReference type="SUPFAM" id="SSF57903">
    <property type="entry name" value="FYVE/PHD zinc finger"/>
    <property type="match status" value="1"/>
</dbReference>
<name>A0A0W0FZY3_MONRR</name>